<reference evidence="5 6" key="1">
    <citation type="submission" date="2017-09" db="EMBL/GenBank/DDBJ databases">
        <title>Depth-based differentiation of microbial function through sediment-hosted aquifers and enrichment of novel symbionts in the deep terrestrial subsurface.</title>
        <authorList>
            <person name="Probst A.J."/>
            <person name="Ladd B."/>
            <person name="Jarett J.K."/>
            <person name="Geller-Mcgrath D.E."/>
            <person name="Sieber C.M."/>
            <person name="Emerson J.B."/>
            <person name="Anantharaman K."/>
            <person name="Thomas B.C."/>
            <person name="Malmstrom R."/>
            <person name="Stieglmeier M."/>
            <person name="Klingl A."/>
            <person name="Woyke T."/>
            <person name="Ryan C.M."/>
            <person name="Banfield J.F."/>
        </authorList>
    </citation>
    <scope>NUCLEOTIDE SEQUENCE [LARGE SCALE GENOMIC DNA]</scope>
    <source>
        <strain evidence="5">CG23_combo_of_CG06-09_8_20_14_all_34_8</strain>
    </source>
</reference>
<feature type="domain" description="HIT" evidence="4">
    <location>
        <begin position="5"/>
        <end position="105"/>
    </location>
</feature>
<dbReference type="InterPro" id="IPR001310">
    <property type="entry name" value="Histidine_triad_HIT"/>
</dbReference>
<dbReference type="EMBL" id="PCSR01000011">
    <property type="protein sequence ID" value="PIP53528.1"/>
    <property type="molecule type" value="Genomic_DNA"/>
</dbReference>
<dbReference type="GO" id="GO:0003824">
    <property type="term" value="F:catalytic activity"/>
    <property type="evidence" value="ECO:0007669"/>
    <property type="project" value="InterPro"/>
</dbReference>
<feature type="short sequence motif" description="Histidine triad motif" evidence="2 3">
    <location>
        <begin position="90"/>
        <end position="94"/>
    </location>
</feature>
<protein>
    <submittedName>
        <fullName evidence="5">HIT family protein</fullName>
    </submittedName>
</protein>
<evidence type="ECO:0000256" key="3">
    <source>
        <dbReference type="PROSITE-ProRule" id="PRU00464"/>
    </source>
</evidence>
<evidence type="ECO:0000256" key="2">
    <source>
        <dbReference type="PIRSR" id="PIRSR601310-3"/>
    </source>
</evidence>
<name>A0A2H0B998_9BACT</name>
<evidence type="ECO:0000313" key="5">
    <source>
        <dbReference type="EMBL" id="PIP53528.1"/>
    </source>
</evidence>
<proteinExistence type="predicted"/>
<dbReference type="GO" id="GO:0009117">
    <property type="term" value="P:nucleotide metabolic process"/>
    <property type="evidence" value="ECO:0007669"/>
    <property type="project" value="TreeGrafter"/>
</dbReference>
<organism evidence="5 6">
    <name type="scientific">Candidatus Beckwithbacteria bacterium CG23_combo_of_CG06-09_8_20_14_all_34_8</name>
    <dbReference type="NCBI Taxonomy" id="1974497"/>
    <lineage>
        <taxon>Bacteria</taxon>
        <taxon>Candidatus Beckwithiibacteriota</taxon>
    </lineage>
</organism>
<dbReference type="AlphaFoldDB" id="A0A2H0B998"/>
<dbReference type="PROSITE" id="PS51084">
    <property type="entry name" value="HIT_2"/>
    <property type="match status" value="1"/>
</dbReference>
<dbReference type="Proteomes" id="UP000229459">
    <property type="component" value="Unassembled WGS sequence"/>
</dbReference>
<sequence>MTDCIFCQIVEGKIPAYKIYEDENFLAFLDIFPLATGHTLVIPKKHYRWVWDVENIGEYFKVCQKIANHFRQVSGEEMVLSMIIGNEVPHPHVHLIPGINKDKQRKLVDNMLTSKTRLEEKEAKELVEKLKLTS</sequence>
<dbReference type="Pfam" id="PF01230">
    <property type="entry name" value="HIT"/>
    <property type="match status" value="1"/>
</dbReference>
<dbReference type="PRINTS" id="PR00332">
    <property type="entry name" value="HISTRIAD"/>
</dbReference>
<dbReference type="PANTHER" id="PTHR46648:SF1">
    <property type="entry name" value="ADENOSINE 5'-MONOPHOSPHORAMIDASE HNT1"/>
    <property type="match status" value="1"/>
</dbReference>
<gene>
    <name evidence="5" type="ORF">COX08_00455</name>
</gene>
<evidence type="ECO:0000259" key="4">
    <source>
        <dbReference type="PROSITE" id="PS51084"/>
    </source>
</evidence>
<dbReference type="Gene3D" id="3.30.428.10">
    <property type="entry name" value="HIT-like"/>
    <property type="match status" value="1"/>
</dbReference>
<evidence type="ECO:0000256" key="1">
    <source>
        <dbReference type="PIRSR" id="PIRSR601310-1"/>
    </source>
</evidence>
<comment type="caution">
    <text evidence="5">The sequence shown here is derived from an EMBL/GenBank/DDBJ whole genome shotgun (WGS) entry which is preliminary data.</text>
</comment>
<evidence type="ECO:0000313" key="6">
    <source>
        <dbReference type="Proteomes" id="UP000229459"/>
    </source>
</evidence>
<feature type="active site" description="Tele-AMP-histidine intermediate" evidence="1">
    <location>
        <position position="92"/>
    </location>
</feature>
<dbReference type="InterPro" id="IPR011146">
    <property type="entry name" value="HIT-like"/>
</dbReference>
<dbReference type="InterPro" id="IPR036265">
    <property type="entry name" value="HIT-like_sf"/>
</dbReference>
<dbReference type="SUPFAM" id="SSF54197">
    <property type="entry name" value="HIT-like"/>
    <property type="match status" value="1"/>
</dbReference>
<dbReference type="PANTHER" id="PTHR46648">
    <property type="entry name" value="HIT FAMILY PROTEIN 1"/>
    <property type="match status" value="1"/>
</dbReference>
<accession>A0A2H0B998</accession>